<dbReference type="PROSITE" id="PS50060">
    <property type="entry name" value="MAM_2"/>
    <property type="match status" value="6"/>
</dbReference>
<protein>
    <recommendedName>
        <fullName evidence="4">MAM domain-containing protein</fullName>
    </recommendedName>
</protein>
<feature type="domain" description="MAM" evidence="4">
    <location>
        <begin position="696"/>
        <end position="859"/>
    </location>
</feature>
<evidence type="ECO:0000259" key="4">
    <source>
        <dbReference type="PROSITE" id="PS50060"/>
    </source>
</evidence>
<gene>
    <name evidence="5" type="ORF">RIMI_LOCUS8597887</name>
</gene>
<dbReference type="InterPro" id="IPR002172">
    <property type="entry name" value="LDrepeatLR_classA_rpt"/>
</dbReference>
<dbReference type="CDD" id="cd06263">
    <property type="entry name" value="MAM"/>
    <property type="match status" value="4"/>
</dbReference>
<feature type="domain" description="MAM" evidence="4">
    <location>
        <begin position="861"/>
        <end position="1029"/>
    </location>
</feature>
<proteinExistence type="predicted"/>
<dbReference type="SMART" id="SM00137">
    <property type="entry name" value="MAM"/>
    <property type="match status" value="5"/>
</dbReference>
<feature type="transmembrane region" description="Helical" evidence="3">
    <location>
        <begin position="1043"/>
        <end position="1063"/>
    </location>
</feature>
<reference evidence="5" key="1">
    <citation type="submission" date="2023-07" db="EMBL/GenBank/DDBJ databases">
        <authorList>
            <person name="Stuckert A."/>
        </authorList>
    </citation>
    <scope>NUCLEOTIDE SEQUENCE</scope>
</reference>
<dbReference type="CDD" id="cd00112">
    <property type="entry name" value="LDLa"/>
    <property type="match status" value="1"/>
</dbReference>
<dbReference type="PROSITE" id="PS50068">
    <property type="entry name" value="LDLRA_2"/>
    <property type="match status" value="1"/>
</dbReference>
<keyword evidence="1 2" id="KW-1015">Disulfide bond</keyword>
<dbReference type="InterPro" id="IPR000998">
    <property type="entry name" value="MAM_dom"/>
</dbReference>
<dbReference type="Pfam" id="PF00057">
    <property type="entry name" value="Ldl_recept_a"/>
    <property type="match status" value="1"/>
</dbReference>
<dbReference type="InterPro" id="IPR051560">
    <property type="entry name" value="MAM_domain-containing"/>
</dbReference>
<dbReference type="EMBL" id="CAUEEQ010017187">
    <property type="protein sequence ID" value="CAJ0940451.1"/>
    <property type="molecule type" value="Genomic_DNA"/>
</dbReference>
<sequence>MGANGSRRNKGNANFGNVWKESRDQILVETCLNLMESMSKRIQAVLRPKAAPSSSSSSCDGRTQGRCNFICDCWDCADERDCGYHRDSPVWGRPFSCDFEYDDCGWKDISTSDYRWVRDQRISPIWRSRPHSDHTLGNRWGWSMMAEGQSGKSAVSARLQSPVMRDAAATCEVHIHYHMYSAGLQAVCGLEQHRCLRGSCVDDGARCDGTDDCGDKSDESDCGLFQSCSFEKDVCTWKSTWERVDGYNGEPERDHTTNSRAGFFLRAPQSGAHRLQSPPVRADGALPCYLVFYYYMDGSDAASLSVGYRLAGSDQDNVELKLQGRRGALWIREKVSFNQLNQPFQVFIEGSGNGSSGVLAVDDLIFSPGCAVQNESAGSVISSAGQDGAVWSVREACTPATDSSVVGWTDVSIGAYKWGRSTTGSPLTVLNAEGNLKTEAESRSSLLCPTGPSCINMTYYLHTGPAGFISLSAWDPQLDTHSHVWHSRGEQSNAWKSLLIPLGEQANNFQLVLSGAVDPGPVENWSAAVSEIKFVSCEESTEDVHVTCNFENGPCGWYQDVTAEIDWEWGTSSDHTTGHGRYMFVAGASRSERGTKARLLSYLQSVESETSCLSFHHRMFGPDTGTLNLYSKYNGGEEMLIWTSTGTRGNLWHREIVTLNTTNKYQLIFEAVRDGSIGHIAIDDIAVMSGPCAAPTRCSFEAGTCGFSSHGTYIWRLHETVPFSHQPGPVRDHTLQSFSGHYMAVDTSSSTLPSKSIALLTSSMYNAHLDHGCLSFWYQMGGTSPGTLIVSIEDDIGKKKVKREILRISDAKPGSWRYGSAALQVEVEWKLLLEAVGAGGEHAYIAIDDIHIGHHRCHESASCDFEWGSCSWSNVRIPLMDTYDWDWTNGAAVNRPSAAPEKDRSLGSAEGHYAFVDTGALHMEGASAWLLSEHLSATAGSCFTFSYCTDNSAHFHLGELVLYVAGAEGLLHVWALHGFHSGDWQEEKLQLNSTGEFQIIFEVMKGTRPHTAIIALDNLTYTPDRLCNTVQIQKGTDNSGQTWAIVIGVIIVALCLLLIFLLYRRWRRSVQSAPSFPEQVDDIDGFDNVTYDIDSSNS</sequence>
<evidence type="ECO:0000256" key="2">
    <source>
        <dbReference type="PROSITE-ProRule" id="PRU00124"/>
    </source>
</evidence>
<dbReference type="SUPFAM" id="SSF49899">
    <property type="entry name" value="Concanavalin A-like lectins/glucanases"/>
    <property type="match status" value="6"/>
</dbReference>
<dbReference type="PROSITE" id="PS01209">
    <property type="entry name" value="LDLRA_1"/>
    <property type="match status" value="1"/>
</dbReference>
<evidence type="ECO:0000256" key="3">
    <source>
        <dbReference type="SAM" id="Phobius"/>
    </source>
</evidence>
<keyword evidence="6" id="KW-1185">Reference proteome</keyword>
<dbReference type="Pfam" id="PF00629">
    <property type="entry name" value="MAM"/>
    <property type="match status" value="6"/>
</dbReference>
<feature type="disulfide bond" evidence="2">
    <location>
        <begin position="195"/>
        <end position="213"/>
    </location>
</feature>
<evidence type="ECO:0000256" key="1">
    <source>
        <dbReference type="ARBA" id="ARBA00023157"/>
    </source>
</evidence>
<keyword evidence="3" id="KW-0472">Membrane</keyword>
<feature type="domain" description="MAM" evidence="4">
    <location>
        <begin position="546"/>
        <end position="694"/>
    </location>
</feature>
<feature type="disulfide bond" evidence="2">
    <location>
        <begin position="188"/>
        <end position="200"/>
    </location>
</feature>
<accession>A0ABN9LFA6</accession>
<comment type="caution">
    <text evidence="5">The sequence shown here is derived from an EMBL/GenBank/DDBJ whole genome shotgun (WGS) entry which is preliminary data.</text>
</comment>
<dbReference type="InterPro" id="IPR036055">
    <property type="entry name" value="LDL_receptor-like_sf"/>
</dbReference>
<dbReference type="SUPFAM" id="SSF57424">
    <property type="entry name" value="LDL receptor-like module"/>
    <property type="match status" value="1"/>
</dbReference>
<name>A0ABN9LFA6_9NEOB</name>
<organism evidence="5 6">
    <name type="scientific">Ranitomeya imitator</name>
    <name type="common">mimic poison frog</name>
    <dbReference type="NCBI Taxonomy" id="111125"/>
    <lineage>
        <taxon>Eukaryota</taxon>
        <taxon>Metazoa</taxon>
        <taxon>Chordata</taxon>
        <taxon>Craniata</taxon>
        <taxon>Vertebrata</taxon>
        <taxon>Euteleostomi</taxon>
        <taxon>Amphibia</taxon>
        <taxon>Batrachia</taxon>
        <taxon>Anura</taxon>
        <taxon>Neobatrachia</taxon>
        <taxon>Hyloidea</taxon>
        <taxon>Dendrobatidae</taxon>
        <taxon>Dendrobatinae</taxon>
        <taxon>Ranitomeya</taxon>
    </lineage>
</organism>
<dbReference type="Proteomes" id="UP001176940">
    <property type="component" value="Unassembled WGS sequence"/>
</dbReference>
<evidence type="ECO:0000313" key="6">
    <source>
        <dbReference type="Proteomes" id="UP001176940"/>
    </source>
</evidence>
<dbReference type="PANTHER" id="PTHR23282:SF129">
    <property type="entry name" value="APICAL ENDOSOMAL GLYCOPROTEIN"/>
    <property type="match status" value="1"/>
</dbReference>
<dbReference type="Gene3D" id="2.60.120.200">
    <property type="match status" value="6"/>
</dbReference>
<keyword evidence="3" id="KW-0812">Transmembrane</keyword>
<evidence type="ECO:0000313" key="5">
    <source>
        <dbReference type="EMBL" id="CAJ0940451.1"/>
    </source>
</evidence>
<feature type="domain" description="MAM" evidence="4">
    <location>
        <begin position="368"/>
        <end position="539"/>
    </location>
</feature>
<dbReference type="InterPro" id="IPR013320">
    <property type="entry name" value="ConA-like_dom_sf"/>
</dbReference>
<feature type="domain" description="MAM" evidence="4">
    <location>
        <begin position="226"/>
        <end position="372"/>
    </location>
</feature>
<dbReference type="PRINTS" id="PR00020">
    <property type="entry name" value="MAMDOMAIN"/>
</dbReference>
<dbReference type="PANTHER" id="PTHR23282">
    <property type="entry name" value="APICAL ENDOSOMAL GLYCOPROTEIN PRECURSOR"/>
    <property type="match status" value="1"/>
</dbReference>
<dbReference type="SMART" id="SM00192">
    <property type="entry name" value="LDLa"/>
    <property type="match status" value="1"/>
</dbReference>
<feature type="disulfide bond" evidence="2">
    <location>
        <begin position="207"/>
        <end position="222"/>
    </location>
</feature>
<dbReference type="Gene3D" id="4.10.400.10">
    <property type="entry name" value="Low-density Lipoprotein Receptor"/>
    <property type="match status" value="1"/>
</dbReference>
<keyword evidence="3" id="KW-1133">Transmembrane helix</keyword>
<feature type="domain" description="MAM" evidence="4">
    <location>
        <begin position="95"/>
        <end position="183"/>
    </location>
</feature>
<dbReference type="InterPro" id="IPR023415">
    <property type="entry name" value="LDLR_class-A_CS"/>
</dbReference>